<dbReference type="RefSeq" id="XP_075098070.1">
    <property type="nucleotide sequence ID" value="XM_075241969.1"/>
</dbReference>
<reference evidence="1" key="1">
    <citation type="journal article" date="2014" name="Nat. Commun.">
        <title>The tobacco genome sequence and its comparison with those of tomato and potato.</title>
        <authorList>
            <person name="Sierro N."/>
            <person name="Battey J.N."/>
            <person name="Ouadi S."/>
            <person name="Bakaher N."/>
            <person name="Bovet L."/>
            <person name="Willig A."/>
            <person name="Goepfert S."/>
            <person name="Peitsch M.C."/>
            <person name="Ivanov N.V."/>
        </authorList>
    </citation>
    <scope>NUCLEOTIDE SEQUENCE [LARGE SCALE GENOMIC DNA]</scope>
</reference>
<organism evidence="1 2">
    <name type="scientific">Nicotiana tabacum</name>
    <name type="common">Common tobacco</name>
    <dbReference type="NCBI Taxonomy" id="4097"/>
    <lineage>
        <taxon>Eukaryota</taxon>
        <taxon>Viridiplantae</taxon>
        <taxon>Streptophyta</taxon>
        <taxon>Embryophyta</taxon>
        <taxon>Tracheophyta</taxon>
        <taxon>Spermatophyta</taxon>
        <taxon>Magnoliopsida</taxon>
        <taxon>eudicotyledons</taxon>
        <taxon>Gunneridae</taxon>
        <taxon>Pentapetalae</taxon>
        <taxon>asterids</taxon>
        <taxon>lamiids</taxon>
        <taxon>Solanales</taxon>
        <taxon>Solanaceae</taxon>
        <taxon>Nicotianoideae</taxon>
        <taxon>Nicotianeae</taxon>
        <taxon>Nicotiana</taxon>
    </lineage>
</organism>
<evidence type="ECO:0000313" key="2">
    <source>
        <dbReference type="RefSeq" id="XP_075098070.1"/>
    </source>
</evidence>
<sequence>MSTSARKDTQLLTDEFQLLEPLEVLDLQQVFPTQPFETDYEVLDSGVTYYVKRSANTNDKGLIHLTLIVKAGAVCEEENELGVAHIIEHLVLEGYGYSDPDALDYLQAFKHQCGAHQQALTLSDYTIYNFVVTNTVNLKKAIALMAAISQELDFTSDELEKEKRIVSQELWNDSQIIEKKHQLTFSTHLFQGTKYGEPVGATIKSIKDVSVDIVKGFYTKWYVPSNMAVIVVGDITETQNIIDLIKTYFERQPRGMPQHLEFPLPKHTEPRLIAHVDSALVKWRMSVVYVTFMFEKEGWKCVNDVFINIQRMLLQKVILGRLKKRFSSMSKPKQLQYSRDDSHMYTIYVVSVECEGYETNKVLETFLVEIARMRVHGIKENELSEGKDFCLCIPKGRYLNHHDRSSEQLRRTYTSHFVYNEADFSPKLEAQLMIALTKRINMELIKNFCEMQFAASNLSVIIFQSKTFVTQEEMKRSLQKITDFEKEGSFPSWSDEEMEGLTNLIQEMEIESGKIVERLEHFDIGAVELILSNGMQVTYQCTKNDDKVVLRGFSYGGLSEVTETDILSCSYSSVIGQIIWLYSSKNLPMIRDKVNFAIEVDEYKRAFCVNFDSSDIELALQILYLLFTSDLEPEEEEFQALIEDLKIRLSPAHQQPADVLIDTVKEINSGKSCYYKAPVAEDMSNIDATKAWQYFQNCFRDPSSFRVILVGNLDTASVNSLLSRYLGGIPRPHRPIMKFQRGKLTTAPFHFPPTVIKEEVSLAVGSGNGMYTCISFPLRFNNQTLEEDLLLLIILRNLLKVKVTQVLRHEKGIAYNVDVDTFNPNGDWSCSGSKPGTINFNLLIKDNDAAQMAVDAVVHEIEQLKEVGPSQNLVQHVLDRRPSLEEEERNTSLMNQMLQAYGSNLYAGNIDQSYKILRDMNRRAWDLFNADVAKSTLKRMLPYPCQEQHTIVNLRC</sequence>
<protein>
    <submittedName>
        <fullName evidence="2">Zinc protease PQQL-like</fullName>
    </submittedName>
</protein>
<evidence type="ECO:0000313" key="1">
    <source>
        <dbReference type="Proteomes" id="UP000790787"/>
    </source>
</evidence>
<accession>A0AC58TLJ6</accession>
<name>A0AC58TLJ6_TOBAC</name>
<gene>
    <name evidence="2" type="primary">LOC107827686</name>
</gene>
<keyword evidence="1" id="KW-1185">Reference proteome</keyword>
<reference evidence="2" key="2">
    <citation type="submission" date="2025-08" db="UniProtKB">
        <authorList>
            <consortium name="RefSeq"/>
        </authorList>
    </citation>
    <scope>IDENTIFICATION</scope>
    <source>
        <tissue evidence="2">Leaf</tissue>
    </source>
</reference>
<dbReference type="Proteomes" id="UP000790787">
    <property type="component" value="Chromosome 21"/>
</dbReference>
<proteinExistence type="predicted"/>